<evidence type="ECO:0000313" key="2">
    <source>
        <dbReference type="EMBL" id="KAK7907511.1"/>
    </source>
</evidence>
<dbReference type="AlphaFoldDB" id="A0AAW0NWY3"/>
<evidence type="ECO:0000256" key="1">
    <source>
        <dbReference type="SAM" id="MobiDB-lite"/>
    </source>
</evidence>
<feature type="compositionally biased region" description="Low complexity" evidence="1">
    <location>
        <begin position="83"/>
        <end position="97"/>
    </location>
</feature>
<accession>A0AAW0NWY3</accession>
<sequence>MQRKSSKVSACKEVSDTSTSPESGHYPTARKCSFMSRGMSESKLASASNSEDSQSGTDLEPQHLTQRESPADTPPPPAAGRRMSMSMILELSSIMKK</sequence>
<feature type="region of interest" description="Disordered" evidence="1">
    <location>
        <begin position="1"/>
        <end position="97"/>
    </location>
</feature>
<reference evidence="3" key="1">
    <citation type="submission" date="2024-04" db="EMBL/GenBank/DDBJ databases">
        <title>Salinicola lusitanus LLJ914,a marine bacterium isolated from the Okinawa Trough.</title>
        <authorList>
            <person name="Li J."/>
        </authorList>
    </citation>
    <scope>NUCLEOTIDE SEQUENCE [LARGE SCALE GENOMIC DNA]</scope>
</reference>
<organism evidence="2 3">
    <name type="scientific">Mugilogobius chulae</name>
    <name type="common">yellowstripe goby</name>
    <dbReference type="NCBI Taxonomy" id="88201"/>
    <lineage>
        <taxon>Eukaryota</taxon>
        <taxon>Metazoa</taxon>
        <taxon>Chordata</taxon>
        <taxon>Craniata</taxon>
        <taxon>Vertebrata</taxon>
        <taxon>Euteleostomi</taxon>
        <taxon>Actinopterygii</taxon>
        <taxon>Neopterygii</taxon>
        <taxon>Teleostei</taxon>
        <taxon>Neoteleostei</taxon>
        <taxon>Acanthomorphata</taxon>
        <taxon>Gobiaria</taxon>
        <taxon>Gobiiformes</taxon>
        <taxon>Gobioidei</taxon>
        <taxon>Gobiidae</taxon>
        <taxon>Gobionellinae</taxon>
        <taxon>Mugilogobius</taxon>
    </lineage>
</organism>
<comment type="caution">
    <text evidence="2">The sequence shown here is derived from an EMBL/GenBank/DDBJ whole genome shotgun (WGS) entry which is preliminary data.</text>
</comment>
<evidence type="ECO:0000313" key="3">
    <source>
        <dbReference type="Proteomes" id="UP001460270"/>
    </source>
</evidence>
<protein>
    <submittedName>
        <fullName evidence="2">Uncharacterized protein</fullName>
    </submittedName>
</protein>
<name>A0AAW0NWY3_9GOBI</name>
<gene>
    <name evidence="2" type="ORF">WMY93_016123</name>
</gene>
<dbReference type="EMBL" id="JBBPFD010000011">
    <property type="protein sequence ID" value="KAK7907511.1"/>
    <property type="molecule type" value="Genomic_DNA"/>
</dbReference>
<keyword evidence="3" id="KW-1185">Reference proteome</keyword>
<dbReference type="Proteomes" id="UP001460270">
    <property type="component" value="Unassembled WGS sequence"/>
</dbReference>
<proteinExistence type="predicted"/>
<feature type="compositionally biased region" description="Polar residues" evidence="1">
    <location>
        <begin position="43"/>
        <end position="64"/>
    </location>
</feature>